<comment type="caution">
    <text evidence="1">The sequence shown here is derived from an EMBL/GenBank/DDBJ whole genome shotgun (WGS) entry which is preliminary data.</text>
</comment>
<evidence type="ECO:0000313" key="1">
    <source>
        <dbReference type="EMBL" id="OXB01718.1"/>
    </source>
</evidence>
<organism evidence="1 2">
    <name type="scientific">Flavobacterium oncorhynchi</name>
    <dbReference type="NCBI Taxonomy" id="728056"/>
    <lineage>
        <taxon>Bacteria</taxon>
        <taxon>Pseudomonadati</taxon>
        <taxon>Bacteroidota</taxon>
        <taxon>Flavobacteriia</taxon>
        <taxon>Flavobacteriales</taxon>
        <taxon>Flavobacteriaceae</taxon>
        <taxon>Flavobacterium</taxon>
    </lineage>
</organism>
<name>A0A226I5E3_9FLAO</name>
<protein>
    <submittedName>
        <fullName evidence="1">Uncharacterized protein</fullName>
    </submittedName>
</protein>
<reference evidence="1 2" key="1">
    <citation type="submission" date="2016-11" db="EMBL/GenBank/DDBJ databases">
        <title>Whole genomes of Flavobacteriaceae.</title>
        <authorList>
            <person name="Stine C."/>
            <person name="Li C."/>
            <person name="Tadesse D."/>
        </authorList>
    </citation>
    <scope>NUCLEOTIDE SEQUENCE [LARGE SCALE GENOMIC DNA]</scope>
    <source>
        <strain evidence="1 2">CCUG 59446</strain>
    </source>
</reference>
<sequence length="95" mass="11099">MPNLTRQDKYMENIIQIIPVNEEMALLVNAVRILNNYKALGFVKREGFVELIMDADHSYHTREGMKKLDNFWAGRVKDPELNKDLEKIYDGLKTS</sequence>
<dbReference type="Proteomes" id="UP000198336">
    <property type="component" value="Unassembled WGS sequence"/>
</dbReference>
<keyword evidence="2" id="KW-1185">Reference proteome</keyword>
<dbReference type="AlphaFoldDB" id="A0A226I5E3"/>
<proteinExistence type="predicted"/>
<accession>A0A226I5E3</accession>
<evidence type="ECO:0000313" key="2">
    <source>
        <dbReference type="Proteomes" id="UP000198336"/>
    </source>
</evidence>
<gene>
    <name evidence="1" type="ORF">B0A75_04565</name>
</gene>
<dbReference type="EMBL" id="MUHA01000006">
    <property type="protein sequence ID" value="OXB01718.1"/>
    <property type="molecule type" value="Genomic_DNA"/>
</dbReference>